<dbReference type="PROSITE" id="PS50005">
    <property type="entry name" value="TPR"/>
    <property type="match status" value="1"/>
</dbReference>
<dbReference type="SUPFAM" id="SSF48452">
    <property type="entry name" value="TPR-like"/>
    <property type="match status" value="1"/>
</dbReference>
<evidence type="ECO:0000256" key="8">
    <source>
        <dbReference type="ARBA" id="ARBA00023012"/>
    </source>
</evidence>
<evidence type="ECO:0000256" key="7">
    <source>
        <dbReference type="ARBA" id="ARBA00022840"/>
    </source>
</evidence>
<feature type="signal peptide" evidence="11">
    <location>
        <begin position="1"/>
        <end position="21"/>
    </location>
</feature>
<dbReference type="Pfam" id="PF07730">
    <property type="entry name" value="HisKA_3"/>
    <property type="match status" value="1"/>
</dbReference>
<dbReference type="InterPro" id="IPR003594">
    <property type="entry name" value="HATPase_dom"/>
</dbReference>
<evidence type="ECO:0000256" key="11">
    <source>
        <dbReference type="SAM" id="SignalP"/>
    </source>
</evidence>
<keyword evidence="10" id="KW-1133">Transmembrane helix</keyword>
<reference evidence="13 14" key="1">
    <citation type="submission" date="2018-06" db="EMBL/GenBank/DDBJ databases">
        <authorList>
            <consortium name="Pathogen Informatics"/>
            <person name="Doyle S."/>
        </authorList>
    </citation>
    <scope>NUCLEOTIDE SEQUENCE [LARGE SCALE GENOMIC DNA]</scope>
    <source>
        <strain evidence="13 14">NCTC11388</strain>
    </source>
</reference>
<name>A0A380C5P9_SPHSI</name>
<dbReference type="InterPro" id="IPR011712">
    <property type="entry name" value="Sig_transdc_His_kin_sub3_dim/P"/>
</dbReference>
<feature type="chain" id="PRO_5016987580" description="histidine kinase" evidence="11">
    <location>
        <begin position="22"/>
        <end position="674"/>
    </location>
</feature>
<dbReference type="AlphaFoldDB" id="A0A380C5P9"/>
<gene>
    <name evidence="13" type="primary">degS_2</name>
    <name evidence="13" type="ORF">NCTC11388_02204</name>
</gene>
<feature type="repeat" description="TPR" evidence="9">
    <location>
        <begin position="259"/>
        <end position="292"/>
    </location>
</feature>
<dbReference type="CDD" id="cd16917">
    <property type="entry name" value="HATPase_UhpB-NarQ-NarX-like"/>
    <property type="match status" value="1"/>
</dbReference>
<evidence type="ECO:0000256" key="4">
    <source>
        <dbReference type="ARBA" id="ARBA00022679"/>
    </source>
</evidence>
<evidence type="ECO:0000256" key="3">
    <source>
        <dbReference type="ARBA" id="ARBA00022553"/>
    </source>
</evidence>
<dbReference type="InterPro" id="IPR050482">
    <property type="entry name" value="Sensor_HK_TwoCompSys"/>
</dbReference>
<dbReference type="Gene3D" id="3.30.565.10">
    <property type="entry name" value="Histidine kinase-like ATPase, C-terminal domain"/>
    <property type="match status" value="1"/>
</dbReference>
<feature type="domain" description="Histidine kinase" evidence="12">
    <location>
        <begin position="483"/>
        <end position="674"/>
    </location>
</feature>
<dbReference type="SUPFAM" id="SSF55874">
    <property type="entry name" value="ATPase domain of HSP90 chaperone/DNA topoisomerase II/histidine kinase"/>
    <property type="match status" value="1"/>
</dbReference>
<keyword evidence="9" id="KW-0802">TPR repeat</keyword>
<dbReference type="PROSITE" id="PS50109">
    <property type="entry name" value="HIS_KIN"/>
    <property type="match status" value="1"/>
</dbReference>
<dbReference type="EC" id="2.7.13.3" evidence="2"/>
<keyword evidence="11" id="KW-0732">Signal</keyword>
<keyword evidence="3" id="KW-0597">Phosphoprotein</keyword>
<keyword evidence="10" id="KW-0472">Membrane</keyword>
<evidence type="ECO:0000313" key="13">
    <source>
        <dbReference type="EMBL" id="SUJ12264.1"/>
    </source>
</evidence>
<dbReference type="GO" id="GO:0005524">
    <property type="term" value="F:ATP binding"/>
    <property type="evidence" value="ECO:0007669"/>
    <property type="project" value="UniProtKB-KW"/>
</dbReference>
<sequence>MHIRTFLLALLMLMCWFTARSQQVLSHMDEKKFLDSMQTVISNTKSDSIKANTYFFISDYWRFKDTLQSREALEKGKQIITKDGKFDSKFRYLEGLYYFYLGQHYYNWNKPLAASAYLKSEKIIGTYSHPKANLLRAACWYNYALMVREQKGDAFVTDILLNKSIPLADKTEDYEKRAHYYAQLGAIMMYSRQFDKSATYNKKAIELLEKKDPKSPTLLLSYLTGAENYIQLKDFSNAKKLLDKAASLLKIYPESVNASYYYYQAGSYYLYNKNFGEALKNLEKGIEITQRNNQFQLRETLNFRKYEVLVEQKRYSEAKQILTALSQPGNIILQDLSSKKEIYNQMVRINELTNNTGEAFQWLKKYNLFEDSLHNSETNIKINELETKFRTVEKEKQIGALKAAMREAELSSQNSRLTSWSLFITCLLLLAVAGISFLYYRNNKKLLTEKENNHLQQLKDIQLTEKIRYGKALMAGEEIERQRLARDLHDGLGGALVGIKMSLSGKIAESTDQDYVSDLIPVIKQLDNSVSELRHIAHNMMPANLIKFGLEVAIKDLCETIPHEQIKVSYQAYGIRKDIPEQTQLYIYRIIQELMNNALKHAEATEILVQCSQEEQIFSIAVEDNGKGFETDTLDKAKGMGFNNIRNRVGFLNGHIDIESSTGEGTTVNIEVYV</sequence>
<dbReference type="GO" id="GO:0046983">
    <property type="term" value="F:protein dimerization activity"/>
    <property type="evidence" value="ECO:0007669"/>
    <property type="project" value="InterPro"/>
</dbReference>
<keyword evidence="4 13" id="KW-0808">Transferase</keyword>
<keyword evidence="10" id="KW-0812">Transmembrane</keyword>
<dbReference type="GO" id="GO:0016020">
    <property type="term" value="C:membrane"/>
    <property type="evidence" value="ECO:0007669"/>
    <property type="project" value="InterPro"/>
</dbReference>
<evidence type="ECO:0000256" key="2">
    <source>
        <dbReference type="ARBA" id="ARBA00012438"/>
    </source>
</evidence>
<dbReference type="Gene3D" id="1.20.5.1930">
    <property type="match status" value="1"/>
</dbReference>
<evidence type="ECO:0000256" key="1">
    <source>
        <dbReference type="ARBA" id="ARBA00000085"/>
    </source>
</evidence>
<evidence type="ECO:0000256" key="9">
    <source>
        <dbReference type="PROSITE-ProRule" id="PRU00339"/>
    </source>
</evidence>
<dbReference type="RefSeq" id="WP_115170128.1">
    <property type="nucleotide sequence ID" value="NZ_UGYW01000002.1"/>
</dbReference>
<accession>A0A380C5P9</accession>
<evidence type="ECO:0000313" key="14">
    <source>
        <dbReference type="Proteomes" id="UP000254893"/>
    </source>
</evidence>
<feature type="transmembrane region" description="Helical" evidence="10">
    <location>
        <begin position="420"/>
        <end position="440"/>
    </location>
</feature>
<dbReference type="InterPro" id="IPR011990">
    <property type="entry name" value="TPR-like_helical_dom_sf"/>
</dbReference>
<dbReference type="Gene3D" id="1.25.40.10">
    <property type="entry name" value="Tetratricopeptide repeat domain"/>
    <property type="match status" value="1"/>
</dbReference>
<dbReference type="PANTHER" id="PTHR24421">
    <property type="entry name" value="NITRATE/NITRITE SENSOR PROTEIN NARX-RELATED"/>
    <property type="match status" value="1"/>
</dbReference>
<keyword evidence="7" id="KW-0067">ATP-binding</keyword>
<protein>
    <recommendedName>
        <fullName evidence="2">histidine kinase</fullName>
        <ecNumber evidence="2">2.7.13.3</ecNumber>
    </recommendedName>
</protein>
<keyword evidence="8" id="KW-0902">Two-component regulatory system</keyword>
<keyword evidence="5" id="KW-0547">Nucleotide-binding</keyword>
<evidence type="ECO:0000256" key="5">
    <source>
        <dbReference type="ARBA" id="ARBA00022741"/>
    </source>
</evidence>
<evidence type="ECO:0000259" key="12">
    <source>
        <dbReference type="PROSITE" id="PS50109"/>
    </source>
</evidence>
<proteinExistence type="predicted"/>
<dbReference type="InterPro" id="IPR019734">
    <property type="entry name" value="TPR_rpt"/>
</dbReference>
<comment type="catalytic activity">
    <reaction evidence="1">
        <text>ATP + protein L-histidine = ADP + protein N-phospho-L-histidine.</text>
        <dbReference type="EC" id="2.7.13.3"/>
    </reaction>
</comment>
<dbReference type="SMART" id="SM00387">
    <property type="entry name" value="HATPase_c"/>
    <property type="match status" value="1"/>
</dbReference>
<dbReference type="Pfam" id="PF02518">
    <property type="entry name" value="HATPase_c"/>
    <property type="match status" value="1"/>
</dbReference>
<dbReference type="GO" id="GO:0000155">
    <property type="term" value="F:phosphorelay sensor kinase activity"/>
    <property type="evidence" value="ECO:0007669"/>
    <property type="project" value="InterPro"/>
</dbReference>
<dbReference type="InterPro" id="IPR005467">
    <property type="entry name" value="His_kinase_dom"/>
</dbReference>
<evidence type="ECO:0000256" key="6">
    <source>
        <dbReference type="ARBA" id="ARBA00022777"/>
    </source>
</evidence>
<dbReference type="PANTHER" id="PTHR24421:SF10">
    <property type="entry name" value="NITRATE_NITRITE SENSOR PROTEIN NARQ"/>
    <property type="match status" value="1"/>
</dbReference>
<keyword evidence="6" id="KW-0418">Kinase</keyword>
<evidence type="ECO:0000256" key="10">
    <source>
        <dbReference type="SAM" id="Phobius"/>
    </source>
</evidence>
<organism evidence="13 14">
    <name type="scientific">Sphingobacterium spiritivorum</name>
    <name type="common">Flavobacterium spiritivorum</name>
    <dbReference type="NCBI Taxonomy" id="258"/>
    <lineage>
        <taxon>Bacteria</taxon>
        <taxon>Pseudomonadati</taxon>
        <taxon>Bacteroidota</taxon>
        <taxon>Sphingobacteriia</taxon>
        <taxon>Sphingobacteriales</taxon>
        <taxon>Sphingobacteriaceae</taxon>
        <taxon>Sphingobacterium</taxon>
    </lineage>
</organism>
<dbReference type="InterPro" id="IPR036890">
    <property type="entry name" value="HATPase_C_sf"/>
</dbReference>
<dbReference type="EMBL" id="UGYW01000002">
    <property type="protein sequence ID" value="SUJ12264.1"/>
    <property type="molecule type" value="Genomic_DNA"/>
</dbReference>
<dbReference type="Proteomes" id="UP000254893">
    <property type="component" value="Unassembled WGS sequence"/>
</dbReference>